<evidence type="ECO:0000256" key="1">
    <source>
        <dbReference type="ARBA" id="ARBA00022490"/>
    </source>
</evidence>
<keyword evidence="5 9" id="KW-0067">ATP-binding</keyword>
<keyword evidence="7 9" id="KW-0173">Coenzyme A biosynthesis</keyword>
<reference evidence="11" key="1">
    <citation type="submission" date="2023-11" db="EMBL/GenBank/DDBJ databases">
        <title>Scrofimicrobium hongkongense sp. nov., isolated from a patient with peritonitis.</title>
        <authorList>
            <person name="Lao H.Y."/>
            <person name="Wong A.Y.P."/>
            <person name="Ng T.L."/>
            <person name="Wong R.Y.L."/>
            <person name="Yau M.C.Y."/>
            <person name="Lam J.Y.W."/>
            <person name="Siu G.K.H."/>
        </authorList>
    </citation>
    <scope>NUCLEOTIDE SEQUENCE</scope>
    <source>
        <strain evidence="11">R131</strain>
    </source>
</reference>
<comment type="subcellular location">
    <subcellularLocation>
        <location evidence="9">Cytoplasm</location>
    </subcellularLocation>
</comment>
<dbReference type="PRINTS" id="PR01020">
    <property type="entry name" value="LPSBIOSNTHSS"/>
</dbReference>
<evidence type="ECO:0000256" key="3">
    <source>
        <dbReference type="ARBA" id="ARBA00022695"/>
    </source>
</evidence>
<feature type="binding site" evidence="9">
    <location>
        <begin position="93"/>
        <end position="95"/>
    </location>
    <ligand>
        <name>ATP</name>
        <dbReference type="ChEBI" id="CHEBI:30616"/>
    </ligand>
</feature>
<evidence type="ECO:0000256" key="4">
    <source>
        <dbReference type="ARBA" id="ARBA00022741"/>
    </source>
</evidence>
<comment type="subunit">
    <text evidence="9">Homohexamer.</text>
</comment>
<keyword evidence="6 9" id="KW-0460">Magnesium</keyword>
<dbReference type="SUPFAM" id="SSF52374">
    <property type="entry name" value="Nucleotidylyl transferase"/>
    <property type="match status" value="1"/>
</dbReference>
<dbReference type="EMBL" id="CP138335">
    <property type="protein sequence ID" value="XBW07334.1"/>
    <property type="molecule type" value="Genomic_DNA"/>
</dbReference>
<name>A0AAU7V5F5_9ACTO</name>
<dbReference type="RefSeq" id="WP_350257540.1">
    <property type="nucleotide sequence ID" value="NZ_CP138335.1"/>
</dbReference>
<dbReference type="InterPro" id="IPR001980">
    <property type="entry name" value="PPAT"/>
</dbReference>
<comment type="function">
    <text evidence="9">Reversibly transfers an adenylyl group from ATP to 4'-phosphopantetheine, yielding dephospho-CoA (dPCoA) and pyrophosphate.</text>
</comment>
<evidence type="ECO:0000256" key="7">
    <source>
        <dbReference type="ARBA" id="ARBA00022993"/>
    </source>
</evidence>
<feature type="binding site" evidence="9">
    <location>
        <position position="41"/>
    </location>
    <ligand>
        <name>substrate</name>
    </ligand>
</feature>
<feature type="domain" description="Cytidyltransferase-like" evidence="10">
    <location>
        <begin position="5"/>
        <end position="137"/>
    </location>
</feature>
<dbReference type="GO" id="GO:0005524">
    <property type="term" value="F:ATP binding"/>
    <property type="evidence" value="ECO:0007669"/>
    <property type="project" value="UniProtKB-KW"/>
</dbReference>
<dbReference type="GO" id="GO:0004595">
    <property type="term" value="F:pantetheine-phosphate adenylyltransferase activity"/>
    <property type="evidence" value="ECO:0007669"/>
    <property type="project" value="UniProtKB-UniRule"/>
</dbReference>
<evidence type="ECO:0000256" key="6">
    <source>
        <dbReference type="ARBA" id="ARBA00022842"/>
    </source>
</evidence>
<dbReference type="GO" id="GO:0005737">
    <property type="term" value="C:cytoplasm"/>
    <property type="evidence" value="ECO:0007669"/>
    <property type="project" value="UniProtKB-SubCell"/>
</dbReference>
<keyword evidence="1 9" id="KW-0963">Cytoplasm</keyword>
<feature type="binding site" evidence="9">
    <location>
        <position position="103"/>
    </location>
    <ligand>
        <name>ATP</name>
        <dbReference type="ChEBI" id="CHEBI:30616"/>
    </ligand>
</feature>
<evidence type="ECO:0000313" key="11">
    <source>
        <dbReference type="EMBL" id="XBW07334.1"/>
    </source>
</evidence>
<dbReference type="NCBIfam" id="TIGR00125">
    <property type="entry name" value="cyt_tran_rel"/>
    <property type="match status" value="1"/>
</dbReference>
<dbReference type="HAMAP" id="MF_00151">
    <property type="entry name" value="PPAT_bact"/>
    <property type="match status" value="1"/>
</dbReference>
<dbReference type="PANTHER" id="PTHR21342:SF1">
    <property type="entry name" value="PHOSPHOPANTETHEINE ADENYLYLTRANSFERASE"/>
    <property type="match status" value="1"/>
</dbReference>
<comment type="similarity">
    <text evidence="9">Belongs to the bacterial CoaD family.</text>
</comment>
<protein>
    <recommendedName>
        <fullName evidence="9">Phosphopantetheine adenylyltransferase</fullName>
        <ecNumber evidence="9">2.7.7.3</ecNumber>
    </recommendedName>
    <alternativeName>
        <fullName evidence="9">Dephospho-CoA pyrophosphorylase</fullName>
    </alternativeName>
    <alternativeName>
        <fullName evidence="9">Pantetheine-phosphate adenylyltransferase</fullName>
        <shortName evidence="9">PPAT</shortName>
    </alternativeName>
</protein>
<gene>
    <name evidence="9 11" type="primary">coaD</name>
    <name evidence="11" type="ORF">SAC06_06695</name>
</gene>
<accession>A0AAU7V5F5</accession>
<evidence type="ECO:0000256" key="5">
    <source>
        <dbReference type="ARBA" id="ARBA00022840"/>
    </source>
</evidence>
<feature type="binding site" evidence="9">
    <location>
        <position position="17"/>
    </location>
    <ligand>
        <name>ATP</name>
        <dbReference type="ChEBI" id="CHEBI:30616"/>
    </ligand>
</feature>
<feature type="site" description="Transition state stabilizer" evidence="9">
    <location>
        <position position="17"/>
    </location>
</feature>
<keyword evidence="4 9" id="KW-0547">Nucleotide-binding</keyword>
<dbReference type="InterPro" id="IPR014729">
    <property type="entry name" value="Rossmann-like_a/b/a_fold"/>
</dbReference>
<sequence length="162" mass="17561">MPVAIMPGTFDPPTRGHLNLIARAANCFDSLVVAVGENIKKTPWFPVERRVELLQASIALDLPELTDRIEVAAYRGLVVNFAATRGATVIVKGVRDGLDLAAEQIQATHNRELGGLETLLLLAEPRWQHVSSSAVKELVTWEVDPLPYVPAPVAAALAHRTS</sequence>
<evidence type="ECO:0000256" key="2">
    <source>
        <dbReference type="ARBA" id="ARBA00022679"/>
    </source>
</evidence>
<evidence type="ECO:0000259" key="10">
    <source>
        <dbReference type="Pfam" id="PF01467"/>
    </source>
</evidence>
<keyword evidence="3 9" id="KW-0548">Nucleotidyltransferase</keyword>
<organism evidence="11">
    <name type="scientific">Scrofimicrobium appendicitidis</name>
    <dbReference type="NCBI Taxonomy" id="3079930"/>
    <lineage>
        <taxon>Bacteria</taxon>
        <taxon>Bacillati</taxon>
        <taxon>Actinomycetota</taxon>
        <taxon>Actinomycetes</taxon>
        <taxon>Actinomycetales</taxon>
        <taxon>Actinomycetaceae</taxon>
        <taxon>Scrofimicrobium</taxon>
    </lineage>
</organism>
<dbReference type="PANTHER" id="PTHR21342">
    <property type="entry name" value="PHOSPHOPANTETHEINE ADENYLYLTRANSFERASE"/>
    <property type="match status" value="1"/>
</dbReference>
<comment type="pathway">
    <text evidence="9">Cofactor biosynthesis; coenzyme A biosynthesis; CoA from (R)-pantothenate: step 4/5.</text>
</comment>
<feature type="binding site" evidence="9">
    <location>
        <begin position="9"/>
        <end position="10"/>
    </location>
    <ligand>
        <name>ATP</name>
        <dbReference type="ChEBI" id="CHEBI:30616"/>
    </ligand>
</feature>
<dbReference type="NCBIfam" id="TIGR01510">
    <property type="entry name" value="coaD_prev_kdtB"/>
    <property type="match status" value="1"/>
</dbReference>
<dbReference type="GO" id="GO:0015937">
    <property type="term" value="P:coenzyme A biosynthetic process"/>
    <property type="evidence" value="ECO:0007669"/>
    <property type="project" value="UniProtKB-UniRule"/>
</dbReference>
<proteinExistence type="inferred from homology"/>
<evidence type="ECO:0000256" key="9">
    <source>
        <dbReference type="HAMAP-Rule" id="MF_00151"/>
    </source>
</evidence>
<feature type="binding site" evidence="9">
    <location>
        <position position="92"/>
    </location>
    <ligand>
        <name>substrate</name>
    </ligand>
</feature>
<evidence type="ECO:0000256" key="8">
    <source>
        <dbReference type="ARBA" id="ARBA00029346"/>
    </source>
</evidence>
<dbReference type="Gene3D" id="3.40.50.620">
    <property type="entry name" value="HUPs"/>
    <property type="match status" value="1"/>
</dbReference>
<feature type="binding site" evidence="9">
    <location>
        <position position="78"/>
    </location>
    <ligand>
        <name>substrate</name>
    </ligand>
</feature>
<feature type="binding site" evidence="9">
    <location>
        <position position="9"/>
    </location>
    <ligand>
        <name>substrate</name>
    </ligand>
</feature>
<dbReference type="KEGG" id="sapp:SAC06_06695"/>
<dbReference type="Pfam" id="PF01467">
    <property type="entry name" value="CTP_transf_like"/>
    <property type="match status" value="1"/>
</dbReference>
<dbReference type="InterPro" id="IPR004821">
    <property type="entry name" value="Cyt_trans-like"/>
</dbReference>
<keyword evidence="2 9" id="KW-0808">Transferase</keyword>
<comment type="catalytic activity">
    <reaction evidence="8 9">
        <text>(R)-4'-phosphopantetheine + ATP + H(+) = 3'-dephospho-CoA + diphosphate</text>
        <dbReference type="Rhea" id="RHEA:19801"/>
        <dbReference type="ChEBI" id="CHEBI:15378"/>
        <dbReference type="ChEBI" id="CHEBI:30616"/>
        <dbReference type="ChEBI" id="CHEBI:33019"/>
        <dbReference type="ChEBI" id="CHEBI:57328"/>
        <dbReference type="ChEBI" id="CHEBI:61723"/>
        <dbReference type="EC" id="2.7.7.3"/>
    </reaction>
</comment>
<dbReference type="EC" id="2.7.7.3" evidence="9"/>
<dbReference type="AlphaFoldDB" id="A0AAU7V5F5"/>
<comment type="cofactor">
    <cofactor evidence="9">
        <name>Mg(2+)</name>
        <dbReference type="ChEBI" id="CHEBI:18420"/>
    </cofactor>
</comment>
<feature type="binding site" evidence="9">
    <location>
        <begin position="127"/>
        <end position="133"/>
    </location>
    <ligand>
        <name>ATP</name>
        <dbReference type="ChEBI" id="CHEBI:30616"/>
    </ligand>
</feature>